<reference evidence="3 4" key="1">
    <citation type="submission" date="2018-10" db="EMBL/GenBank/DDBJ databases">
        <title>Genomic Encyclopedia of Type Strains, Phase IV (KMG-IV): sequencing the most valuable type-strain genomes for metagenomic binning, comparative biology and taxonomic classification.</title>
        <authorList>
            <person name="Goeker M."/>
        </authorList>
    </citation>
    <scope>NUCLEOTIDE SEQUENCE [LARGE SCALE GENOMIC DNA]</scope>
    <source>
        <strain evidence="3 4">DSM 23800</strain>
    </source>
</reference>
<dbReference type="PANTHER" id="PTHR15032:SF4">
    <property type="entry name" value="N-ACYL-PHOSPHATIDYLETHANOLAMINE-HYDROLYZING PHOSPHOLIPASE D"/>
    <property type="match status" value="1"/>
</dbReference>
<dbReference type="Proteomes" id="UP000280099">
    <property type="component" value="Unassembled WGS sequence"/>
</dbReference>
<keyword evidence="1" id="KW-1133">Transmembrane helix</keyword>
<dbReference type="AlphaFoldDB" id="A0A420XET0"/>
<comment type="caution">
    <text evidence="3">The sequence shown here is derived from an EMBL/GenBank/DDBJ whole genome shotgun (WGS) entry which is preliminary data.</text>
</comment>
<dbReference type="GO" id="GO:0005737">
    <property type="term" value="C:cytoplasm"/>
    <property type="evidence" value="ECO:0007669"/>
    <property type="project" value="TreeGrafter"/>
</dbReference>
<name>A0A420XET0_9PAST</name>
<evidence type="ECO:0000313" key="3">
    <source>
        <dbReference type="EMBL" id="RKR70833.1"/>
    </source>
</evidence>
<dbReference type="Gene3D" id="3.60.15.10">
    <property type="entry name" value="Ribonuclease Z/Hydroxyacylglutathione hydrolase-like"/>
    <property type="match status" value="1"/>
</dbReference>
<keyword evidence="4" id="KW-1185">Reference proteome</keyword>
<dbReference type="InterPro" id="IPR001279">
    <property type="entry name" value="Metallo-B-lactamas"/>
</dbReference>
<dbReference type="InterPro" id="IPR036866">
    <property type="entry name" value="RibonucZ/Hydroxyglut_hydro"/>
</dbReference>
<keyword evidence="1" id="KW-0472">Membrane</keyword>
<dbReference type="PANTHER" id="PTHR15032">
    <property type="entry name" value="N-ACYL-PHOSPHATIDYLETHANOLAMINE-HYDROLYZING PHOSPHOLIPASE D"/>
    <property type="match status" value="1"/>
</dbReference>
<gene>
    <name evidence="3" type="ORF">DES31_1843</name>
</gene>
<keyword evidence="1" id="KW-0812">Transmembrane</keyword>
<proteinExistence type="predicted"/>
<dbReference type="SUPFAM" id="SSF56281">
    <property type="entry name" value="Metallo-hydrolase/oxidoreductase"/>
    <property type="match status" value="1"/>
</dbReference>
<dbReference type="Pfam" id="PF12706">
    <property type="entry name" value="Lactamase_B_2"/>
    <property type="match status" value="1"/>
</dbReference>
<dbReference type="OrthoDB" id="9805728at2"/>
<dbReference type="RefSeq" id="WP_121124212.1">
    <property type="nucleotide sequence ID" value="NZ_CP016604.1"/>
</dbReference>
<evidence type="ECO:0000256" key="1">
    <source>
        <dbReference type="SAM" id="Phobius"/>
    </source>
</evidence>
<feature type="transmembrane region" description="Helical" evidence="1">
    <location>
        <begin position="6"/>
        <end position="24"/>
    </location>
</feature>
<evidence type="ECO:0000259" key="2">
    <source>
        <dbReference type="Pfam" id="PF12706"/>
    </source>
</evidence>
<sequence>MLYFIIGFIIVLIIFYLVFIKYYPSFGAKISKERKQLYSKSNQFKEGYFHNKKISAISHDGKLGSLKIAYRFFFKKPPNGIPNHDLPVKKLDPSEIANYEGASRLFWYGHSAFLLQLEGKNILLDPMFSKVAAPHNWLGSNRYNKELPLNITDLPQIDAIILSHDHYDHLDYQSIQQLKDKTEHFFVPLGVGTHLETWGVDKNKITELDWWQDITYKDIKLICTPAQHFSGRRISNNMETLWCSWTIITLKTRLFFSGDGGYSDHFKEIGDQYGPFDLALMECGQYDEMWKSVHMIPEESIQAGLDVKAQKLLPMHWGSFRLALHPWTDPIIRAKARAKEVNLPLVTPMIGEEVIINNPEQYYTNWWESIS</sequence>
<protein>
    <submittedName>
        <fullName evidence="3">L-ascorbate metabolism protein UlaG (Beta-lactamase superfamily)</fullName>
    </submittedName>
</protein>
<evidence type="ECO:0000313" key="4">
    <source>
        <dbReference type="Proteomes" id="UP000280099"/>
    </source>
</evidence>
<feature type="domain" description="Metallo-beta-lactamase" evidence="2">
    <location>
        <begin position="121"/>
        <end position="317"/>
    </location>
</feature>
<organism evidence="3 4">
    <name type="scientific">Otariodibacter oris</name>
    <dbReference type="NCBI Taxonomy" id="1032623"/>
    <lineage>
        <taxon>Bacteria</taxon>
        <taxon>Pseudomonadati</taxon>
        <taxon>Pseudomonadota</taxon>
        <taxon>Gammaproteobacteria</taxon>
        <taxon>Pasteurellales</taxon>
        <taxon>Pasteurellaceae</taxon>
        <taxon>Otariodibacter</taxon>
    </lineage>
</organism>
<accession>A0A420XET0</accession>
<dbReference type="EMBL" id="RBJC01000010">
    <property type="protein sequence ID" value="RKR70833.1"/>
    <property type="molecule type" value="Genomic_DNA"/>
</dbReference>